<evidence type="ECO:0000313" key="12">
    <source>
        <dbReference type="RGD" id="1561074"/>
    </source>
</evidence>
<gene>
    <name evidence="10 12" type="primary">Trim43a</name>
</gene>
<dbReference type="eggNOG" id="KOG2177">
    <property type="taxonomic scope" value="Eukaryota"/>
</dbReference>
<feature type="domain" description="B30.2/SPRY" evidence="9">
    <location>
        <begin position="268"/>
        <end position="451"/>
    </location>
</feature>
<proteinExistence type="inferred from homology"/>
<dbReference type="SMART" id="SM00184">
    <property type="entry name" value="RING"/>
    <property type="match status" value="1"/>
</dbReference>
<dbReference type="Gene3D" id="2.60.120.920">
    <property type="match status" value="1"/>
</dbReference>
<dbReference type="GO" id="GO:0010468">
    <property type="term" value="P:regulation of gene expression"/>
    <property type="evidence" value="ECO:0000318"/>
    <property type="project" value="GO_Central"/>
</dbReference>
<dbReference type="PRINTS" id="PR01407">
    <property type="entry name" value="BUTYPHLNCDUF"/>
</dbReference>
<dbReference type="GO" id="GO:0045087">
    <property type="term" value="P:innate immune response"/>
    <property type="evidence" value="ECO:0000318"/>
    <property type="project" value="GO_Central"/>
</dbReference>
<dbReference type="SMR" id="D3ZLN6"/>
<feature type="domain" description="B box-type" evidence="8">
    <location>
        <begin position="87"/>
        <end position="128"/>
    </location>
</feature>
<dbReference type="Bgee" id="ENSRNOG00000010699">
    <property type="expression patterns" value="Expressed in testis and 6 other cell types or tissues"/>
</dbReference>
<evidence type="ECO:0000259" key="7">
    <source>
        <dbReference type="PROSITE" id="PS50089"/>
    </source>
</evidence>
<dbReference type="UCSC" id="RGD:1561074">
    <property type="organism name" value="rat"/>
</dbReference>
<keyword evidence="4" id="KW-0862">Zinc</keyword>
<evidence type="ECO:0000256" key="4">
    <source>
        <dbReference type="ARBA" id="ARBA00022833"/>
    </source>
</evidence>
<dbReference type="AlphaFoldDB" id="D3ZLN6"/>
<dbReference type="Pfam" id="PF00643">
    <property type="entry name" value="zf-B_box"/>
    <property type="match status" value="1"/>
</dbReference>
<keyword evidence="2" id="KW-0479">Metal-binding</keyword>
<dbReference type="GO" id="GO:0005737">
    <property type="term" value="C:cytoplasm"/>
    <property type="evidence" value="ECO:0000318"/>
    <property type="project" value="GO_Central"/>
</dbReference>
<dbReference type="SUPFAM" id="SSF57845">
    <property type="entry name" value="B-box zinc-binding domain"/>
    <property type="match status" value="1"/>
</dbReference>
<dbReference type="Pfam" id="PF00097">
    <property type="entry name" value="zf-C3HC4"/>
    <property type="match status" value="1"/>
</dbReference>
<dbReference type="InterPro" id="IPR017907">
    <property type="entry name" value="Znf_RING_CS"/>
</dbReference>
<dbReference type="STRING" id="10116.ENSRNOP00000046722"/>
<reference evidence="10" key="3">
    <citation type="submission" date="2025-09" db="UniProtKB">
        <authorList>
            <consortium name="Ensembl"/>
        </authorList>
    </citation>
    <scope>IDENTIFICATION</scope>
    <source>
        <strain evidence="10">Brown Norway</strain>
    </source>
</reference>
<name>D3ZLN6_RAT</name>
<dbReference type="InterPro" id="IPR013083">
    <property type="entry name" value="Znf_RING/FYVE/PHD"/>
</dbReference>
<feature type="domain" description="RING-type" evidence="7">
    <location>
        <begin position="15"/>
        <end position="56"/>
    </location>
</feature>
<dbReference type="InterPro" id="IPR018957">
    <property type="entry name" value="Znf_C3HC4_RING-type"/>
</dbReference>
<dbReference type="GeneID" id="300884"/>
<dbReference type="OMA" id="LHIRTED"/>
<dbReference type="PROSITE" id="PS50089">
    <property type="entry name" value="ZF_RING_2"/>
    <property type="match status" value="1"/>
</dbReference>
<dbReference type="PROSITE" id="PS50188">
    <property type="entry name" value="B302_SPRY"/>
    <property type="match status" value="1"/>
</dbReference>
<keyword evidence="3 5" id="KW-0863">Zinc-finger</keyword>
<evidence type="ECO:0000259" key="9">
    <source>
        <dbReference type="PROSITE" id="PS50188"/>
    </source>
</evidence>
<dbReference type="PROSITE" id="PS00518">
    <property type="entry name" value="ZF_RING_1"/>
    <property type="match status" value="1"/>
</dbReference>
<keyword evidence="6" id="KW-0175">Coiled coil</keyword>
<dbReference type="GO" id="GO:0061630">
    <property type="term" value="F:ubiquitin protein ligase activity"/>
    <property type="evidence" value="ECO:0000318"/>
    <property type="project" value="GO_Central"/>
</dbReference>
<dbReference type="InterPro" id="IPR003879">
    <property type="entry name" value="Butyrophylin_SPRY"/>
</dbReference>
<accession>D3ZLN6</accession>
<dbReference type="Gene3D" id="3.30.40.10">
    <property type="entry name" value="Zinc/RING finger domain, C3HC4 (zinc finger)"/>
    <property type="match status" value="1"/>
</dbReference>
<dbReference type="InterPro" id="IPR013320">
    <property type="entry name" value="ConA-like_dom_sf"/>
</dbReference>
<evidence type="ECO:0000256" key="3">
    <source>
        <dbReference type="ARBA" id="ARBA00022771"/>
    </source>
</evidence>
<feature type="coiled-coil region" evidence="6">
    <location>
        <begin position="129"/>
        <end position="163"/>
    </location>
</feature>
<dbReference type="Ensembl" id="ENSRNOT00000044521.5">
    <property type="protein sequence ID" value="ENSRNOP00000046722.3"/>
    <property type="gene ID" value="ENSRNOG00000010699.7"/>
</dbReference>
<reference evidence="10" key="2">
    <citation type="submission" date="2025-08" db="UniProtKB">
        <authorList>
            <consortium name="Ensembl"/>
        </authorList>
    </citation>
    <scope>IDENTIFICATION</scope>
    <source>
        <strain evidence="10">Brown Norway</strain>
    </source>
</reference>
<dbReference type="InterPro" id="IPR050143">
    <property type="entry name" value="TRIM/RBCC"/>
</dbReference>
<dbReference type="InterPro" id="IPR003877">
    <property type="entry name" value="SPRY_dom"/>
</dbReference>
<protein>
    <submittedName>
        <fullName evidence="10">Tripartite motif-containing 43A</fullName>
    </submittedName>
</protein>
<dbReference type="RefSeq" id="NP_001136416.1">
    <property type="nucleotide sequence ID" value="NM_001142944.1"/>
</dbReference>
<evidence type="ECO:0000256" key="2">
    <source>
        <dbReference type="ARBA" id="ARBA00022723"/>
    </source>
</evidence>
<dbReference type="PaxDb" id="10116-ENSRNOP00000046722"/>
<dbReference type="InterPro" id="IPR001870">
    <property type="entry name" value="B30.2/SPRY"/>
</dbReference>
<dbReference type="CTD" id="547109"/>
<dbReference type="PhylomeDB" id="D3ZLN6"/>
<dbReference type="OrthoDB" id="9448301at2759"/>
<dbReference type="Pfam" id="PF00622">
    <property type="entry name" value="SPRY"/>
    <property type="match status" value="1"/>
</dbReference>
<dbReference type="PROSITE" id="PS50119">
    <property type="entry name" value="ZF_BBOX"/>
    <property type="match status" value="1"/>
</dbReference>
<sequence length="451" mass="52408">MESDNLQASQEILTCFICLGIFTDLVLTRCGHPFCRACLLLFSADTQIPIHCPLCRHPSKPNFRTAIPGKKLISIVRKERIKKYLSSEEHKCMTHKERKTIFCDENRVLLCQLCSKSQEHRGHRHCHIEEAVLKQMEKLLKQMESLLKKIQELQENLEAEKTMTDQWMDYVTLREEMIRTEYRKLYPSLDEEEAQHIECMKNQGNTNLEELRKSEAMMVHKRSQLMKVYQELMTMSQKPYEVLQQGLDDLFRRCELVQLGMPQVMKPELSAHPNAGLTARFSFFKVKIFFQNLIILNCKMSQFFDIRRFTSRPCHQNTSLDSAGSYRASWGAMDFTTGKHYWELDLKDCEHWAVGVCSNVWLSRSHKKIGSSGAFLLVCVKEGNHYSLFTTCPVSHHYIEKPTGRVGVFLDCEGGCMSFLDVAKSSLIHSYHPEAFSLRVRPFFSTVYTRS</sequence>
<evidence type="ECO:0000256" key="5">
    <source>
        <dbReference type="PROSITE-ProRule" id="PRU00024"/>
    </source>
</evidence>
<evidence type="ECO:0000313" key="10">
    <source>
        <dbReference type="Ensembl" id="ENSRNOP00000046722.3"/>
    </source>
</evidence>
<dbReference type="FunCoup" id="D3ZLN6">
    <property type="interactions" value="17"/>
</dbReference>
<dbReference type="InterPro" id="IPR001841">
    <property type="entry name" value="Znf_RING"/>
</dbReference>
<keyword evidence="11" id="KW-1185">Reference proteome</keyword>
<dbReference type="Proteomes" id="UP000002494">
    <property type="component" value="Chromosome 8"/>
</dbReference>
<evidence type="ECO:0000259" key="8">
    <source>
        <dbReference type="PROSITE" id="PS50119"/>
    </source>
</evidence>
<dbReference type="KEGG" id="rno:300884"/>
<dbReference type="GO" id="GO:0008270">
    <property type="term" value="F:zinc ion binding"/>
    <property type="evidence" value="ECO:0007669"/>
    <property type="project" value="UniProtKB-KW"/>
</dbReference>
<evidence type="ECO:0000256" key="6">
    <source>
        <dbReference type="SAM" id="Coils"/>
    </source>
</evidence>
<dbReference type="InParanoid" id="D3ZLN6"/>
<dbReference type="GeneTree" id="ENSGT00940000160005"/>
<organism evidence="10 11">
    <name type="scientific">Rattus norvegicus</name>
    <name type="common">Rat</name>
    <dbReference type="NCBI Taxonomy" id="10116"/>
    <lineage>
        <taxon>Eukaryota</taxon>
        <taxon>Metazoa</taxon>
        <taxon>Chordata</taxon>
        <taxon>Craniata</taxon>
        <taxon>Vertebrata</taxon>
        <taxon>Euteleostomi</taxon>
        <taxon>Mammalia</taxon>
        <taxon>Eutheria</taxon>
        <taxon>Euarchontoglires</taxon>
        <taxon>Glires</taxon>
        <taxon>Rodentia</taxon>
        <taxon>Myomorpha</taxon>
        <taxon>Muroidea</taxon>
        <taxon>Muridae</taxon>
        <taxon>Murinae</taxon>
        <taxon>Rattus</taxon>
    </lineage>
</organism>
<dbReference type="InterPro" id="IPR000315">
    <property type="entry name" value="Znf_B-box"/>
</dbReference>
<reference evidence="10" key="1">
    <citation type="submission" date="2024-01" db="EMBL/GenBank/DDBJ databases">
        <title>GRCr8: a new rat reference genome assembly contstructed from accurate long reads and long range scaffolding.</title>
        <authorList>
            <person name="Doris P.A."/>
            <person name="Kalbfleisch T."/>
            <person name="Li K."/>
            <person name="Howe K."/>
            <person name="Wood J."/>
        </authorList>
    </citation>
    <scope>NUCLEOTIDE SEQUENCE [LARGE SCALE GENOMIC DNA]</scope>
    <source>
        <strain evidence="10">Brown Norway</strain>
    </source>
</reference>
<evidence type="ECO:0000256" key="1">
    <source>
        <dbReference type="ARBA" id="ARBA00008518"/>
    </source>
</evidence>
<dbReference type="SMART" id="SM00336">
    <property type="entry name" value="BBOX"/>
    <property type="match status" value="1"/>
</dbReference>
<dbReference type="Gene3D" id="3.30.160.60">
    <property type="entry name" value="Classic Zinc Finger"/>
    <property type="match status" value="1"/>
</dbReference>
<comment type="similarity">
    <text evidence="1">Belongs to the TRIM/RBCC family.</text>
</comment>
<dbReference type="AGR" id="RGD:1561074"/>
<dbReference type="HOGENOM" id="CLU_013137_0_3_1"/>
<dbReference type="PANTHER" id="PTHR24103">
    <property type="entry name" value="E3 UBIQUITIN-PROTEIN LIGASE TRIM"/>
    <property type="match status" value="1"/>
</dbReference>
<dbReference type="RGD" id="1561074">
    <property type="gene designation" value="Trim43a"/>
</dbReference>
<dbReference type="SUPFAM" id="SSF57850">
    <property type="entry name" value="RING/U-box"/>
    <property type="match status" value="1"/>
</dbReference>
<evidence type="ECO:0000313" key="11">
    <source>
        <dbReference type="Proteomes" id="UP000002494"/>
    </source>
</evidence>
<dbReference type="SUPFAM" id="SSF49899">
    <property type="entry name" value="Concanavalin A-like lectins/glucanases"/>
    <property type="match status" value="1"/>
</dbReference>
<dbReference type="InterPro" id="IPR043136">
    <property type="entry name" value="B30.2/SPRY_sf"/>
</dbReference>